<keyword evidence="5 8" id="KW-1133">Transmembrane helix</keyword>
<dbReference type="InterPro" id="IPR035906">
    <property type="entry name" value="MetI-like_sf"/>
</dbReference>
<dbReference type="GO" id="GO:0005886">
    <property type="term" value="C:plasma membrane"/>
    <property type="evidence" value="ECO:0007669"/>
    <property type="project" value="UniProtKB-SubCell"/>
</dbReference>
<evidence type="ECO:0000259" key="9">
    <source>
        <dbReference type="PROSITE" id="PS50928"/>
    </source>
</evidence>
<comment type="caution">
    <text evidence="10">The sequence shown here is derived from an EMBL/GenBank/DDBJ whole genome shotgun (WGS) entry which is preliminary data.</text>
</comment>
<dbReference type="CDD" id="cd06261">
    <property type="entry name" value="TM_PBP2"/>
    <property type="match status" value="1"/>
</dbReference>
<feature type="domain" description="ABC transmembrane type-1" evidence="9">
    <location>
        <begin position="95"/>
        <end position="327"/>
    </location>
</feature>
<feature type="transmembrane region" description="Helical" evidence="8">
    <location>
        <begin position="12"/>
        <end position="31"/>
    </location>
</feature>
<evidence type="ECO:0000256" key="5">
    <source>
        <dbReference type="ARBA" id="ARBA00022989"/>
    </source>
</evidence>
<keyword evidence="11" id="KW-1185">Reference proteome</keyword>
<dbReference type="GO" id="GO:0071916">
    <property type="term" value="F:dipeptide transmembrane transporter activity"/>
    <property type="evidence" value="ECO:0007669"/>
    <property type="project" value="TreeGrafter"/>
</dbReference>
<proteinExistence type="inferred from homology"/>
<evidence type="ECO:0000256" key="4">
    <source>
        <dbReference type="ARBA" id="ARBA00022692"/>
    </source>
</evidence>
<evidence type="ECO:0000256" key="3">
    <source>
        <dbReference type="ARBA" id="ARBA00022475"/>
    </source>
</evidence>
<comment type="similarity">
    <text evidence="7">Belongs to the binding-protein-dependent transport system permease family. OppBC subfamily.</text>
</comment>
<evidence type="ECO:0000256" key="2">
    <source>
        <dbReference type="ARBA" id="ARBA00022448"/>
    </source>
</evidence>
<gene>
    <name evidence="10" type="ORF">CWE06_01580</name>
</gene>
<keyword evidence="6 8" id="KW-0472">Membrane</keyword>
<sequence>MTRYLLRQITLLFFTLLALSLFTFCLSYWFAGSAVTNSSGIFPDDPSYATIATARGFDGGYFGQYIAYLRHLFAGDWGRSLLDGAPVFEQLIVRFGASLEIMLLALLVAWFPGVAFGVLAALKPGRSVDNTILGMSISGYSIPVFWFAQLAILLVAVQWGLTPIAGQINPLFDIPAVTGSILIDIALAQPANPQAAYYSAFMHMILPVTVLAIMPMMLLIRLTRNSMLDVLNKNYIVSSYAKGMSTRRVLWSHALPNAMQQVIRQLSNLISLLIANTFILEVIFSWPGIGNWLVRSIYERDYPVIQGGLLIIGSLILVTHVLLNLFHAWRYPQVRKDLYAAP</sequence>
<keyword evidence="2 8" id="KW-0813">Transport</keyword>
<protein>
    <submittedName>
        <fullName evidence="10">ABC transporter permease</fullName>
    </submittedName>
</protein>
<accession>A0A432VXZ0</accession>
<dbReference type="Proteomes" id="UP000288212">
    <property type="component" value="Unassembled WGS sequence"/>
</dbReference>
<dbReference type="Gene3D" id="1.10.3720.10">
    <property type="entry name" value="MetI-like"/>
    <property type="match status" value="1"/>
</dbReference>
<comment type="subcellular location">
    <subcellularLocation>
        <location evidence="1 8">Cell membrane</location>
        <topology evidence="1 8">Multi-pass membrane protein</topology>
    </subcellularLocation>
</comment>
<dbReference type="AlphaFoldDB" id="A0A432VXZ0"/>
<dbReference type="PANTHER" id="PTHR43163:SF6">
    <property type="entry name" value="DIPEPTIDE TRANSPORT SYSTEM PERMEASE PROTEIN DPPB-RELATED"/>
    <property type="match status" value="1"/>
</dbReference>
<dbReference type="SUPFAM" id="SSF161098">
    <property type="entry name" value="MetI-like"/>
    <property type="match status" value="1"/>
</dbReference>
<feature type="transmembrane region" description="Helical" evidence="8">
    <location>
        <begin position="200"/>
        <end position="220"/>
    </location>
</feature>
<evidence type="ECO:0000313" key="11">
    <source>
        <dbReference type="Proteomes" id="UP000288212"/>
    </source>
</evidence>
<name>A0A432VXZ0_9GAMM</name>
<dbReference type="Pfam" id="PF00528">
    <property type="entry name" value="BPD_transp_1"/>
    <property type="match status" value="1"/>
</dbReference>
<evidence type="ECO:0000256" key="7">
    <source>
        <dbReference type="ARBA" id="ARBA00024202"/>
    </source>
</evidence>
<feature type="transmembrane region" description="Helical" evidence="8">
    <location>
        <begin position="101"/>
        <end position="122"/>
    </location>
</feature>
<dbReference type="RefSeq" id="WP_126790555.1">
    <property type="nucleotide sequence ID" value="NZ_PIPI01000001.1"/>
</dbReference>
<dbReference type="OrthoDB" id="9805855at2"/>
<evidence type="ECO:0000256" key="1">
    <source>
        <dbReference type="ARBA" id="ARBA00004651"/>
    </source>
</evidence>
<evidence type="ECO:0000256" key="6">
    <source>
        <dbReference type="ARBA" id="ARBA00023136"/>
    </source>
</evidence>
<dbReference type="EMBL" id="PIPI01000001">
    <property type="protein sequence ID" value="RUO21573.1"/>
    <property type="molecule type" value="Genomic_DNA"/>
</dbReference>
<feature type="transmembrane region" description="Helical" evidence="8">
    <location>
        <begin position="304"/>
        <end position="326"/>
    </location>
</feature>
<dbReference type="PROSITE" id="PS50928">
    <property type="entry name" value="ABC_TM1"/>
    <property type="match status" value="1"/>
</dbReference>
<feature type="transmembrane region" description="Helical" evidence="8">
    <location>
        <begin position="269"/>
        <end position="289"/>
    </location>
</feature>
<evidence type="ECO:0000256" key="8">
    <source>
        <dbReference type="RuleBase" id="RU363032"/>
    </source>
</evidence>
<dbReference type="PANTHER" id="PTHR43163">
    <property type="entry name" value="DIPEPTIDE TRANSPORT SYSTEM PERMEASE PROTEIN DPPB-RELATED"/>
    <property type="match status" value="1"/>
</dbReference>
<feature type="transmembrane region" description="Helical" evidence="8">
    <location>
        <begin position="143"/>
        <end position="161"/>
    </location>
</feature>
<reference evidence="10 11" key="1">
    <citation type="journal article" date="2011" name="Front. Microbiol.">
        <title>Genomic signatures of strain selection and enhancement in Bacillus atrophaeus var. globigii, a historical biowarfare simulant.</title>
        <authorList>
            <person name="Gibbons H.S."/>
            <person name="Broomall S.M."/>
            <person name="McNew L.A."/>
            <person name="Daligault H."/>
            <person name="Chapman C."/>
            <person name="Bruce D."/>
            <person name="Karavis M."/>
            <person name="Krepps M."/>
            <person name="McGregor P.A."/>
            <person name="Hong C."/>
            <person name="Park K.H."/>
            <person name="Akmal A."/>
            <person name="Feldman A."/>
            <person name="Lin J.S."/>
            <person name="Chang W.E."/>
            <person name="Higgs B.W."/>
            <person name="Demirev P."/>
            <person name="Lindquist J."/>
            <person name="Liem A."/>
            <person name="Fochler E."/>
            <person name="Read T.D."/>
            <person name="Tapia R."/>
            <person name="Johnson S."/>
            <person name="Bishop-Lilly K.A."/>
            <person name="Detter C."/>
            <person name="Han C."/>
            <person name="Sozhamannan S."/>
            <person name="Rosenzweig C.N."/>
            <person name="Skowronski E.W."/>
        </authorList>
    </citation>
    <scope>NUCLEOTIDE SEQUENCE [LARGE SCALE GENOMIC DNA]</scope>
    <source>
        <strain evidence="10 11">AK5</strain>
    </source>
</reference>
<evidence type="ECO:0000313" key="10">
    <source>
        <dbReference type="EMBL" id="RUO21573.1"/>
    </source>
</evidence>
<dbReference type="InterPro" id="IPR000515">
    <property type="entry name" value="MetI-like"/>
</dbReference>
<organism evidence="10 11">
    <name type="scientific">Aliidiomarina haloalkalitolerans</name>
    <dbReference type="NCBI Taxonomy" id="859059"/>
    <lineage>
        <taxon>Bacteria</taxon>
        <taxon>Pseudomonadati</taxon>
        <taxon>Pseudomonadota</taxon>
        <taxon>Gammaproteobacteria</taxon>
        <taxon>Alteromonadales</taxon>
        <taxon>Idiomarinaceae</taxon>
        <taxon>Aliidiomarina</taxon>
    </lineage>
</organism>
<keyword evidence="3" id="KW-1003">Cell membrane</keyword>
<keyword evidence="4 8" id="KW-0812">Transmembrane</keyword>